<feature type="transmembrane region" description="Helical" evidence="1">
    <location>
        <begin position="144"/>
        <end position="167"/>
    </location>
</feature>
<feature type="transmembrane region" description="Helical" evidence="1">
    <location>
        <begin position="433"/>
        <end position="460"/>
    </location>
</feature>
<name>A0ABV8WT05_9BACI</name>
<keyword evidence="1" id="KW-1133">Transmembrane helix</keyword>
<feature type="transmembrane region" description="Helical" evidence="1">
    <location>
        <begin position="201"/>
        <end position="218"/>
    </location>
</feature>
<gene>
    <name evidence="2" type="ORF">ACFOY7_03080</name>
</gene>
<dbReference type="RefSeq" id="WP_390249271.1">
    <property type="nucleotide sequence ID" value="NZ_JBHSDT010000003.1"/>
</dbReference>
<feature type="transmembrane region" description="Helical" evidence="1">
    <location>
        <begin position="176"/>
        <end position="195"/>
    </location>
</feature>
<evidence type="ECO:0008006" key="4">
    <source>
        <dbReference type="Google" id="ProtNLM"/>
    </source>
</evidence>
<accession>A0ABV8WT05</accession>
<dbReference type="EMBL" id="JBHSDT010000003">
    <property type="protein sequence ID" value="MFC4402053.1"/>
    <property type="molecule type" value="Genomic_DNA"/>
</dbReference>
<feature type="transmembrane region" description="Helical" evidence="1">
    <location>
        <begin position="21"/>
        <end position="51"/>
    </location>
</feature>
<comment type="caution">
    <text evidence="2">The sequence shown here is derived from an EMBL/GenBank/DDBJ whole genome shotgun (WGS) entry which is preliminary data.</text>
</comment>
<feature type="transmembrane region" description="Helical" evidence="1">
    <location>
        <begin position="112"/>
        <end position="138"/>
    </location>
</feature>
<evidence type="ECO:0000256" key="1">
    <source>
        <dbReference type="SAM" id="Phobius"/>
    </source>
</evidence>
<reference evidence="3" key="1">
    <citation type="journal article" date="2019" name="Int. J. Syst. Evol. Microbiol.">
        <title>The Global Catalogue of Microorganisms (GCM) 10K type strain sequencing project: providing services to taxonomists for standard genome sequencing and annotation.</title>
        <authorList>
            <consortium name="The Broad Institute Genomics Platform"/>
            <consortium name="The Broad Institute Genome Sequencing Center for Infectious Disease"/>
            <person name="Wu L."/>
            <person name="Ma J."/>
        </authorList>
    </citation>
    <scope>NUCLEOTIDE SEQUENCE [LARGE SCALE GENOMIC DNA]</scope>
    <source>
        <strain evidence="3">CCUG 37865</strain>
    </source>
</reference>
<keyword evidence="1" id="KW-0812">Transmembrane</keyword>
<proteinExistence type="predicted"/>
<organism evidence="2 3">
    <name type="scientific">Gracilibacillus xinjiangensis</name>
    <dbReference type="NCBI Taxonomy" id="1193282"/>
    <lineage>
        <taxon>Bacteria</taxon>
        <taxon>Bacillati</taxon>
        <taxon>Bacillota</taxon>
        <taxon>Bacilli</taxon>
        <taxon>Bacillales</taxon>
        <taxon>Bacillaceae</taxon>
        <taxon>Gracilibacillus</taxon>
    </lineage>
</organism>
<feature type="transmembrane region" description="Helical" evidence="1">
    <location>
        <begin position="361"/>
        <end position="382"/>
    </location>
</feature>
<evidence type="ECO:0000313" key="2">
    <source>
        <dbReference type="EMBL" id="MFC4402053.1"/>
    </source>
</evidence>
<keyword evidence="3" id="KW-1185">Reference proteome</keyword>
<protein>
    <recommendedName>
        <fullName evidence="4">ABC-2 type transport system permease protein</fullName>
    </recommendedName>
</protein>
<sequence length="469" mass="55633">MRRTLQLVRFIRKSRRRKKQQLYKLAFGVALDRTISIYLSCFVFIGLFIIYDELKKLQQWVFEWETIIEPYMPILIVGLFMRAIISSFFHPGILFTSAEYKMTTLPYIKKHVWFVTFIESIAKNVFLYIFIFLSILLLTPISTLILFKWISIAMVVTLLLILPQWYLFQANPWRKVIVFVVGMICFALIHFLLSAIFVPEYFISTTIIILIVFNLWLWKNHLTKVDWMRVIEVNDTKVWNMFFVNRMSGMDIKPVKKPLLQQLFRSAKEKKPFSYQHGTVIFRKLWKVSLSEEKEHFIRAMITIIVCLVVLSFQTEWLQCFSIIIAIFAFNKITVSYFHAGFKQKIIHSIPWNMDVIKRAFLYWIYPLQGLLGIILICILLYQEGFNALTFIRLVHYFLTAYVLLNLDLNISVNKINQKWYTPPLSTRLIGPLSYLTILGSFITPFASVYIVFLIIYLFYIKKAKYVKT</sequence>
<keyword evidence="1" id="KW-0472">Membrane</keyword>
<feature type="transmembrane region" description="Helical" evidence="1">
    <location>
        <begin position="394"/>
        <end position="413"/>
    </location>
</feature>
<dbReference type="Proteomes" id="UP001595882">
    <property type="component" value="Unassembled WGS sequence"/>
</dbReference>
<feature type="transmembrane region" description="Helical" evidence="1">
    <location>
        <begin position="71"/>
        <end position="91"/>
    </location>
</feature>
<evidence type="ECO:0000313" key="3">
    <source>
        <dbReference type="Proteomes" id="UP001595882"/>
    </source>
</evidence>